<keyword evidence="2" id="KW-1185">Reference proteome</keyword>
<gene>
    <name evidence="1" type="ORF">ACFFPI_06495</name>
</gene>
<sequence length="26" mass="2856">MAGKKVAFLLPDGVEQIELTDPWQAV</sequence>
<comment type="caution">
    <text evidence="1">The sequence shown here is derived from an EMBL/GenBank/DDBJ whole genome shotgun (WGS) entry which is preliminary data.</text>
</comment>
<dbReference type="Proteomes" id="UP001589536">
    <property type="component" value="Unassembled WGS sequence"/>
</dbReference>
<dbReference type="EMBL" id="JBHMBH010000017">
    <property type="protein sequence ID" value="MFB9713801.1"/>
    <property type="molecule type" value="Genomic_DNA"/>
</dbReference>
<evidence type="ECO:0000313" key="2">
    <source>
        <dbReference type="Proteomes" id="UP001589536"/>
    </source>
</evidence>
<protein>
    <submittedName>
        <fullName evidence="1">Peptidase C56</fullName>
    </submittedName>
</protein>
<feature type="non-terminal residue" evidence="1">
    <location>
        <position position="26"/>
    </location>
</feature>
<name>A0ABV5UMZ4_9MICC</name>
<accession>A0ABV5UMZ4</accession>
<proteinExistence type="predicted"/>
<organism evidence="1 2">
    <name type="scientific">Arthrobacter methylotrophus</name>
    <dbReference type="NCBI Taxonomy" id="121291"/>
    <lineage>
        <taxon>Bacteria</taxon>
        <taxon>Bacillati</taxon>
        <taxon>Actinomycetota</taxon>
        <taxon>Actinomycetes</taxon>
        <taxon>Micrococcales</taxon>
        <taxon>Micrococcaceae</taxon>
        <taxon>Arthrobacter</taxon>
    </lineage>
</organism>
<reference evidence="1 2" key="1">
    <citation type="submission" date="2024-09" db="EMBL/GenBank/DDBJ databases">
        <authorList>
            <person name="Sun Q."/>
            <person name="Mori K."/>
        </authorList>
    </citation>
    <scope>NUCLEOTIDE SEQUENCE [LARGE SCALE GENOMIC DNA]</scope>
    <source>
        <strain evidence="1 2">JCM 13519</strain>
    </source>
</reference>
<evidence type="ECO:0000313" key="1">
    <source>
        <dbReference type="EMBL" id="MFB9713801.1"/>
    </source>
</evidence>